<dbReference type="EMBL" id="MN740328">
    <property type="protein sequence ID" value="QHU00613.1"/>
    <property type="molecule type" value="Genomic_DNA"/>
</dbReference>
<proteinExistence type="predicted"/>
<dbReference type="AlphaFoldDB" id="A0A6C0J5P1"/>
<accession>A0A6C0J5P1</accession>
<sequence length="170" mass="20439">MNTQLTEKIFQDSLKESGIPWNSYRYNGHIVNSLFKVTEGKYMNESYDINDDAPDYEDYNPPTIRFTEQSDIDIQKQYKVACKKQYRLDCLKTETEYQSFYLYLRLENPPPKYVEYHSSDSEDTDEEDYRVDNNYRKLKSILKPLLLTHGIRCSFEEMNDTDTLWYIRPK</sequence>
<organism evidence="1">
    <name type="scientific">viral metagenome</name>
    <dbReference type="NCBI Taxonomy" id="1070528"/>
    <lineage>
        <taxon>unclassified sequences</taxon>
        <taxon>metagenomes</taxon>
        <taxon>organismal metagenomes</taxon>
    </lineage>
</organism>
<name>A0A6C0J5P1_9ZZZZ</name>
<protein>
    <submittedName>
        <fullName evidence="1">Uncharacterized protein</fullName>
    </submittedName>
</protein>
<reference evidence="1" key="1">
    <citation type="journal article" date="2020" name="Nature">
        <title>Giant virus diversity and host interactions through global metagenomics.</title>
        <authorList>
            <person name="Schulz F."/>
            <person name="Roux S."/>
            <person name="Paez-Espino D."/>
            <person name="Jungbluth S."/>
            <person name="Walsh D.A."/>
            <person name="Denef V.J."/>
            <person name="McMahon K.D."/>
            <person name="Konstantinidis K.T."/>
            <person name="Eloe-Fadrosh E.A."/>
            <person name="Kyrpides N.C."/>
            <person name="Woyke T."/>
        </authorList>
    </citation>
    <scope>NUCLEOTIDE SEQUENCE</scope>
    <source>
        <strain evidence="1">GVMAG-M-3300025860-20</strain>
    </source>
</reference>
<evidence type="ECO:0000313" key="1">
    <source>
        <dbReference type="EMBL" id="QHU00613.1"/>
    </source>
</evidence>